<evidence type="ECO:0000313" key="3">
    <source>
        <dbReference type="EMBL" id="KAI3428187.1"/>
    </source>
</evidence>
<feature type="region of interest" description="Disordered" evidence="1">
    <location>
        <begin position="27"/>
        <end position="78"/>
    </location>
</feature>
<dbReference type="Proteomes" id="UP001055712">
    <property type="component" value="Unassembled WGS sequence"/>
</dbReference>
<dbReference type="AlphaFoldDB" id="A0A9D4YV48"/>
<keyword evidence="2" id="KW-1133">Transmembrane helix</keyword>
<evidence type="ECO:0000256" key="2">
    <source>
        <dbReference type="SAM" id="Phobius"/>
    </source>
</evidence>
<proteinExistence type="predicted"/>
<name>A0A9D4YV48_CHLVU</name>
<comment type="caution">
    <text evidence="3">The sequence shown here is derived from an EMBL/GenBank/DDBJ whole genome shotgun (WGS) entry which is preliminary data.</text>
</comment>
<evidence type="ECO:0008006" key="5">
    <source>
        <dbReference type="Google" id="ProtNLM"/>
    </source>
</evidence>
<evidence type="ECO:0000313" key="4">
    <source>
        <dbReference type="Proteomes" id="UP001055712"/>
    </source>
</evidence>
<reference evidence="3" key="1">
    <citation type="journal article" date="2019" name="Plant J.">
        <title>Chlorella vulgaris genome assembly and annotation reveals the molecular basis for metabolic acclimation to high light conditions.</title>
        <authorList>
            <person name="Cecchin M."/>
            <person name="Marcolungo L."/>
            <person name="Rossato M."/>
            <person name="Girolomoni L."/>
            <person name="Cosentino E."/>
            <person name="Cuine S."/>
            <person name="Li-Beisson Y."/>
            <person name="Delledonne M."/>
            <person name="Ballottari M."/>
        </authorList>
    </citation>
    <scope>NUCLEOTIDE SEQUENCE</scope>
    <source>
        <strain evidence="3">211/11P</strain>
    </source>
</reference>
<gene>
    <name evidence="3" type="ORF">D9Q98_006567</name>
</gene>
<feature type="transmembrane region" description="Helical" evidence="2">
    <location>
        <begin position="291"/>
        <end position="312"/>
    </location>
</feature>
<dbReference type="EMBL" id="SIDB01000009">
    <property type="protein sequence ID" value="KAI3428187.1"/>
    <property type="molecule type" value="Genomic_DNA"/>
</dbReference>
<protein>
    <recommendedName>
        <fullName evidence="5">Transmembrane protein</fullName>
    </recommendedName>
</protein>
<organism evidence="3 4">
    <name type="scientific">Chlorella vulgaris</name>
    <name type="common">Green alga</name>
    <dbReference type="NCBI Taxonomy" id="3077"/>
    <lineage>
        <taxon>Eukaryota</taxon>
        <taxon>Viridiplantae</taxon>
        <taxon>Chlorophyta</taxon>
        <taxon>core chlorophytes</taxon>
        <taxon>Trebouxiophyceae</taxon>
        <taxon>Chlorellales</taxon>
        <taxon>Chlorellaceae</taxon>
        <taxon>Chlorella clade</taxon>
        <taxon>Chlorella</taxon>
    </lineage>
</organism>
<feature type="compositionally biased region" description="Pro residues" evidence="1">
    <location>
        <begin position="41"/>
        <end position="50"/>
    </location>
</feature>
<accession>A0A9D4YV48</accession>
<sequence length="318" mass="33897">MAASVLLDTFQQPFGATHSYVSMTERVSNNEGAELPRRLLPSPPQPVPNRPRPRSDAWEDADSTSRISPSPTSESSEHFLDCFSEAPSAGSSLGDDNGVAADVLMAGALASARRTASDEPLAASSAPASTYLWRQQALEEQQQLQEERQRRLVAEMAAAGLRQQLDDISALLFAYRSRCSGSSSSSSIRADGNRVVVAEVEDVLRSASQQDAAHQQQADSAAAAAEDAAFVARLAATMCVRAATLADVQAACFEERALLERRLEQSTRMGRAMLKHQKEHGSGAEPWRQQLLGTAFAVGCSVLGASAALLIIRRSGGA</sequence>
<evidence type="ECO:0000256" key="1">
    <source>
        <dbReference type="SAM" id="MobiDB-lite"/>
    </source>
</evidence>
<dbReference type="OrthoDB" id="10485457at2759"/>
<feature type="compositionally biased region" description="Low complexity" evidence="1">
    <location>
        <begin position="64"/>
        <end position="74"/>
    </location>
</feature>
<keyword evidence="2" id="KW-0472">Membrane</keyword>
<reference evidence="3" key="2">
    <citation type="submission" date="2020-11" db="EMBL/GenBank/DDBJ databases">
        <authorList>
            <person name="Cecchin M."/>
            <person name="Marcolungo L."/>
            <person name="Rossato M."/>
            <person name="Girolomoni L."/>
            <person name="Cosentino E."/>
            <person name="Cuine S."/>
            <person name="Li-Beisson Y."/>
            <person name="Delledonne M."/>
            <person name="Ballottari M."/>
        </authorList>
    </citation>
    <scope>NUCLEOTIDE SEQUENCE</scope>
    <source>
        <strain evidence="3">211/11P</strain>
        <tissue evidence="3">Whole cell</tissue>
    </source>
</reference>
<keyword evidence="4" id="KW-1185">Reference proteome</keyword>
<keyword evidence="2" id="KW-0812">Transmembrane</keyword>